<evidence type="ECO:0000256" key="1">
    <source>
        <dbReference type="ARBA" id="ARBA00023015"/>
    </source>
</evidence>
<keyword evidence="1" id="KW-0805">Transcription regulation</keyword>
<dbReference type="NCBIfam" id="TIGR01557">
    <property type="entry name" value="myb_SHAQKYF"/>
    <property type="match status" value="1"/>
</dbReference>
<keyword evidence="3" id="KW-0539">Nucleus</keyword>
<dbReference type="Proteomes" id="UP000239649">
    <property type="component" value="Unassembled WGS sequence"/>
</dbReference>
<dbReference type="PANTHER" id="PTHR31499">
    <property type="entry name" value="MYB FAMILY TRANSCRIPTION FACTOR PHL11"/>
    <property type="match status" value="1"/>
</dbReference>
<name>A0A2P6VFR1_9CHLO</name>
<dbReference type="GO" id="GO:0003700">
    <property type="term" value="F:DNA-binding transcription factor activity"/>
    <property type="evidence" value="ECO:0007669"/>
    <property type="project" value="InterPro"/>
</dbReference>
<organism evidence="5 6">
    <name type="scientific">Micractinium conductrix</name>
    <dbReference type="NCBI Taxonomy" id="554055"/>
    <lineage>
        <taxon>Eukaryota</taxon>
        <taxon>Viridiplantae</taxon>
        <taxon>Chlorophyta</taxon>
        <taxon>core chlorophytes</taxon>
        <taxon>Trebouxiophyceae</taxon>
        <taxon>Chlorellales</taxon>
        <taxon>Chlorellaceae</taxon>
        <taxon>Chlorella clade</taxon>
        <taxon>Micractinium</taxon>
    </lineage>
</organism>
<proteinExistence type="predicted"/>
<evidence type="ECO:0000256" key="4">
    <source>
        <dbReference type="SAM" id="MobiDB-lite"/>
    </source>
</evidence>
<feature type="compositionally biased region" description="Polar residues" evidence="4">
    <location>
        <begin position="151"/>
        <end position="160"/>
    </location>
</feature>
<keyword evidence="6" id="KW-1185">Reference proteome</keyword>
<dbReference type="InterPro" id="IPR006447">
    <property type="entry name" value="Myb_dom_plants"/>
</dbReference>
<dbReference type="AlphaFoldDB" id="A0A2P6VFR1"/>
<evidence type="ECO:0000313" key="5">
    <source>
        <dbReference type="EMBL" id="PSC72934.1"/>
    </source>
</evidence>
<comment type="caution">
    <text evidence="5">The sequence shown here is derived from an EMBL/GenBank/DDBJ whole genome shotgun (WGS) entry which is preliminary data.</text>
</comment>
<dbReference type="EMBL" id="LHPF02000009">
    <property type="protein sequence ID" value="PSC72934.1"/>
    <property type="molecule type" value="Genomic_DNA"/>
</dbReference>
<reference evidence="5 6" key="1">
    <citation type="journal article" date="2018" name="Plant J.">
        <title>Genome sequences of Chlorella sorokiniana UTEX 1602 and Micractinium conductrix SAG 241.80: implications to maltose excretion by a green alga.</title>
        <authorList>
            <person name="Arriola M.B."/>
            <person name="Velmurugan N."/>
            <person name="Zhang Y."/>
            <person name="Plunkett M.H."/>
            <person name="Hondzo H."/>
            <person name="Barney B.M."/>
        </authorList>
    </citation>
    <scope>NUCLEOTIDE SEQUENCE [LARGE SCALE GENOMIC DNA]</scope>
    <source>
        <strain evidence="5 6">SAG 241.80</strain>
    </source>
</reference>
<feature type="compositionally biased region" description="Basic residues" evidence="4">
    <location>
        <begin position="201"/>
        <end position="210"/>
    </location>
</feature>
<dbReference type="InterPro" id="IPR046955">
    <property type="entry name" value="PHR1-like"/>
</dbReference>
<feature type="compositionally biased region" description="Low complexity" evidence="4">
    <location>
        <begin position="177"/>
        <end position="186"/>
    </location>
</feature>
<accession>A0A2P6VFR1</accession>
<dbReference type="PANTHER" id="PTHR31499:SF43">
    <property type="entry name" value="MYB FAMILY TRANSCRIPTION FACTOR APL"/>
    <property type="match status" value="1"/>
</dbReference>
<protein>
    <submittedName>
        <fullName evidence="5">PHR1-LIKE 1-like isoform A</fullName>
    </submittedName>
</protein>
<evidence type="ECO:0000313" key="6">
    <source>
        <dbReference type="Proteomes" id="UP000239649"/>
    </source>
</evidence>
<keyword evidence="2" id="KW-0804">Transcription</keyword>
<dbReference type="OrthoDB" id="515466at2759"/>
<feature type="region of interest" description="Disordered" evidence="4">
    <location>
        <begin position="139"/>
        <end position="210"/>
    </location>
</feature>
<dbReference type="Gene3D" id="1.10.10.60">
    <property type="entry name" value="Homeodomain-like"/>
    <property type="match status" value="2"/>
</dbReference>
<evidence type="ECO:0000256" key="2">
    <source>
        <dbReference type="ARBA" id="ARBA00023163"/>
    </source>
</evidence>
<gene>
    <name evidence="5" type="ORF">C2E20_3942</name>
</gene>
<dbReference type="GO" id="GO:0003677">
    <property type="term" value="F:DNA binding"/>
    <property type="evidence" value="ECO:0007669"/>
    <property type="project" value="InterPro"/>
</dbReference>
<evidence type="ECO:0000256" key="3">
    <source>
        <dbReference type="ARBA" id="ARBA00023242"/>
    </source>
</evidence>
<sequence>MDTDDTEYGGGAVPIRWIGRLEEAFEAAVARQGGPQSARPKAVLLELQPQFPGLQLQVQNIKWHLQAHRKREERVEEWLKDASGTIRWTGRLKEAFNAAVADLGGLAAARPRTVLQVLQADFPLLTLQNVKWHLQTLRKKEAPGGGGERTTAATHSSGSLDASEGTERGGQTVSQGPPRQAQQAAPTRALAMTSGGCASARQRHPPRRGR</sequence>